<dbReference type="InterPro" id="IPR018392">
    <property type="entry name" value="LysM"/>
</dbReference>
<dbReference type="EMBL" id="BEHY01000076">
    <property type="protein sequence ID" value="GBD09874.1"/>
    <property type="molecule type" value="Genomic_DNA"/>
</dbReference>
<dbReference type="Pfam" id="PF01476">
    <property type="entry name" value="LysM"/>
    <property type="match status" value="1"/>
</dbReference>
<dbReference type="PROSITE" id="PS51257">
    <property type="entry name" value="PROKAR_LIPOPROTEIN"/>
    <property type="match status" value="1"/>
</dbReference>
<dbReference type="GO" id="GO:0008745">
    <property type="term" value="F:N-acetylmuramoyl-L-alanine amidase activity"/>
    <property type="evidence" value="ECO:0007669"/>
    <property type="project" value="UniProtKB-EC"/>
</dbReference>
<dbReference type="GO" id="GO:0008932">
    <property type="term" value="F:lytic endotransglycosylase activity"/>
    <property type="evidence" value="ECO:0007669"/>
    <property type="project" value="TreeGrafter"/>
</dbReference>
<dbReference type="EC" id="3.5.1.28" evidence="2"/>
<organism evidence="2 3">
    <name type="scientific">Candidatus Thermoflexus japonica</name>
    <dbReference type="NCBI Taxonomy" id="2035417"/>
    <lineage>
        <taxon>Bacteria</taxon>
        <taxon>Bacillati</taxon>
        <taxon>Chloroflexota</taxon>
        <taxon>Thermoflexia</taxon>
        <taxon>Thermoflexales</taxon>
        <taxon>Thermoflexaceae</taxon>
        <taxon>Thermoflexus</taxon>
    </lineage>
</organism>
<gene>
    <name evidence="2" type="primary">xlyA</name>
    <name evidence="2" type="ORF">HRbin22_02136</name>
</gene>
<evidence type="ECO:0000313" key="3">
    <source>
        <dbReference type="Proteomes" id="UP000236642"/>
    </source>
</evidence>
<dbReference type="InterPro" id="IPR036779">
    <property type="entry name" value="LysM_dom_sf"/>
</dbReference>
<dbReference type="CDD" id="cd00118">
    <property type="entry name" value="LysM"/>
    <property type="match status" value="1"/>
</dbReference>
<proteinExistence type="predicted"/>
<accession>A0A2H5Y8U1</accession>
<name>A0A2H5Y8U1_9CHLR</name>
<dbReference type="PANTHER" id="PTHR33734">
    <property type="entry name" value="LYSM DOMAIN-CONTAINING GPI-ANCHORED PROTEIN 2"/>
    <property type="match status" value="1"/>
</dbReference>
<dbReference type="SMART" id="SM00257">
    <property type="entry name" value="LysM"/>
    <property type="match status" value="1"/>
</dbReference>
<keyword evidence="2" id="KW-0378">Hydrolase</keyword>
<evidence type="ECO:0000259" key="1">
    <source>
        <dbReference type="PROSITE" id="PS51782"/>
    </source>
</evidence>
<protein>
    <submittedName>
        <fullName evidence="2">N-acetylmuramoyl-L-alanine amidase XlyA</fullName>
        <ecNumber evidence="2">3.5.1.28</ecNumber>
    </submittedName>
</protein>
<dbReference type="PANTHER" id="PTHR33734:SF22">
    <property type="entry name" value="MEMBRANE-BOUND LYTIC MUREIN TRANSGLYCOSYLASE D"/>
    <property type="match status" value="1"/>
</dbReference>
<dbReference type="Gene3D" id="3.10.350.10">
    <property type="entry name" value="LysM domain"/>
    <property type="match status" value="1"/>
</dbReference>
<sequence length="324" mass="34060">MAALWRGSARGERGRRGILALVLITTACGRVVSERPAPSPSPGFTSTVPPMGTPVVVRVPTPTPIPTPTPSPTPIIYVVQPGDTLYSIALKYGVSVSALQEANGITDPALLQIGQELVIPAPGPEGEPARPPTPTPMPLLIQGLGCTASALGSLSCVGEVVNPQPHPMRNVQVQIVLRNGEGQELTAGIAGTSLDILVSGGRSPFALVFNTVPPGYARVDARVIRAEPTQEPGNRYGPVELAQAEGRVEGTDFVVRGQVRNADAGPMRRINVVVAFYDGHDQLLGFRQVVFSEEPTGPGATRDFEARFAAAGVATFRVFVEGQR</sequence>
<dbReference type="SUPFAM" id="SSF54106">
    <property type="entry name" value="LysM domain"/>
    <property type="match status" value="1"/>
</dbReference>
<comment type="caution">
    <text evidence="2">The sequence shown here is derived from an EMBL/GenBank/DDBJ whole genome shotgun (WGS) entry which is preliminary data.</text>
</comment>
<reference evidence="3" key="1">
    <citation type="submission" date="2017-09" db="EMBL/GenBank/DDBJ databases">
        <title>Metaegenomics of thermophilic ammonia-oxidizing enrichment culture.</title>
        <authorList>
            <person name="Kato S."/>
            <person name="Suzuki K."/>
        </authorList>
    </citation>
    <scope>NUCLEOTIDE SEQUENCE [LARGE SCALE GENOMIC DNA]</scope>
</reference>
<dbReference type="AlphaFoldDB" id="A0A2H5Y8U1"/>
<feature type="domain" description="LysM" evidence="1">
    <location>
        <begin position="75"/>
        <end position="119"/>
    </location>
</feature>
<evidence type="ECO:0000313" key="2">
    <source>
        <dbReference type="EMBL" id="GBD09874.1"/>
    </source>
</evidence>
<dbReference type="PROSITE" id="PS51782">
    <property type="entry name" value="LYSM"/>
    <property type="match status" value="1"/>
</dbReference>
<dbReference type="Proteomes" id="UP000236642">
    <property type="component" value="Unassembled WGS sequence"/>
</dbReference>